<name>A0A1U8PGI8_GOSHI</name>
<gene>
    <name evidence="3" type="primary">LOC107958886</name>
</gene>
<dbReference type="PaxDb" id="3635-A0A1U8PGI8"/>
<dbReference type="KEGG" id="ghi:107958886"/>
<sequence>MVESEYKRCVHFEDRLKDNLRVLIALQKERKFSILVKKAKIVKKVQALGFGTAQPQRVVQQTLKSRGQARHGNSMGCGQRAPGRGAGQIKPRQFALVYAARHGEDRNAPDVIIGTFLIYDVPYLALIDIGSTHSYAVSTVSENLGILVESTSSEVIVLSPLRYGLVGQAPCQSGMSTKSVVLRTEEDNKGCKAFLASISVSVSGDYIVKDIKTVRDFPDVFPEELPSLPLNREVEFGIEFLLGIVPVSIAPF</sequence>
<reference evidence="2" key="1">
    <citation type="journal article" date="2020" name="Nat. Genet.">
        <title>Genomic diversifications of five Gossypium allopolyploid species and their impact on cotton improvement.</title>
        <authorList>
            <person name="Chen Z.J."/>
            <person name="Sreedasyam A."/>
            <person name="Ando A."/>
            <person name="Song Q."/>
            <person name="De Santiago L.M."/>
            <person name="Hulse-Kemp A.M."/>
            <person name="Ding M."/>
            <person name="Ye W."/>
            <person name="Kirkbride R.C."/>
            <person name="Jenkins J."/>
            <person name="Plott C."/>
            <person name="Lovell J."/>
            <person name="Lin Y.M."/>
            <person name="Vaughn R."/>
            <person name="Liu B."/>
            <person name="Simpson S."/>
            <person name="Scheffler B.E."/>
            <person name="Wen L."/>
            <person name="Saski C.A."/>
            <person name="Grover C.E."/>
            <person name="Hu G."/>
            <person name="Conover J.L."/>
            <person name="Carlson J.W."/>
            <person name="Shu S."/>
            <person name="Boston L.B."/>
            <person name="Williams M."/>
            <person name="Peterson D.G."/>
            <person name="McGee K."/>
            <person name="Jones D.C."/>
            <person name="Wendel J.F."/>
            <person name="Stelly D.M."/>
            <person name="Grimwood J."/>
            <person name="Schmutz J."/>
        </authorList>
    </citation>
    <scope>NUCLEOTIDE SEQUENCE [LARGE SCALE GENOMIC DNA]</scope>
    <source>
        <strain evidence="2">cv. TM-1</strain>
    </source>
</reference>
<evidence type="ECO:0000256" key="1">
    <source>
        <dbReference type="SAM" id="MobiDB-lite"/>
    </source>
</evidence>
<evidence type="ECO:0000313" key="2">
    <source>
        <dbReference type="Proteomes" id="UP000818029"/>
    </source>
</evidence>
<evidence type="ECO:0000313" key="3">
    <source>
        <dbReference type="RefSeq" id="XP_016750280.1"/>
    </source>
</evidence>
<dbReference type="AlphaFoldDB" id="A0A1U8PGI8"/>
<dbReference type="RefSeq" id="XP_016750280.1">
    <property type="nucleotide sequence ID" value="XM_016894791.1"/>
</dbReference>
<feature type="region of interest" description="Disordered" evidence="1">
    <location>
        <begin position="65"/>
        <end position="87"/>
    </location>
</feature>
<protein>
    <submittedName>
        <fullName evidence="3">Uncharacterized protein</fullName>
    </submittedName>
</protein>
<proteinExistence type="predicted"/>
<dbReference type="Proteomes" id="UP000818029">
    <property type="component" value="Chromosome A11"/>
</dbReference>
<reference evidence="3" key="2">
    <citation type="submission" date="2025-08" db="UniProtKB">
        <authorList>
            <consortium name="RefSeq"/>
        </authorList>
    </citation>
    <scope>IDENTIFICATION</scope>
</reference>
<dbReference type="GeneID" id="107958886"/>
<accession>A0A1U8PGI8</accession>
<keyword evidence="2" id="KW-1185">Reference proteome</keyword>
<dbReference type="Pfam" id="PF08284">
    <property type="entry name" value="RVP_2"/>
    <property type="match status" value="1"/>
</dbReference>
<organism evidence="2 3">
    <name type="scientific">Gossypium hirsutum</name>
    <name type="common">Upland cotton</name>
    <name type="synonym">Gossypium mexicanum</name>
    <dbReference type="NCBI Taxonomy" id="3635"/>
    <lineage>
        <taxon>Eukaryota</taxon>
        <taxon>Viridiplantae</taxon>
        <taxon>Streptophyta</taxon>
        <taxon>Embryophyta</taxon>
        <taxon>Tracheophyta</taxon>
        <taxon>Spermatophyta</taxon>
        <taxon>Magnoliopsida</taxon>
        <taxon>eudicotyledons</taxon>
        <taxon>Gunneridae</taxon>
        <taxon>Pentapetalae</taxon>
        <taxon>rosids</taxon>
        <taxon>malvids</taxon>
        <taxon>Malvales</taxon>
        <taxon>Malvaceae</taxon>
        <taxon>Malvoideae</taxon>
        <taxon>Gossypium</taxon>
    </lineage>
</organism>